<dbReference type="GeneID" id="77258150"/>
<evidence type="ECO:0000313" key="1">
    <source>
        <dbReference type="EMBL" id="ARM86272.1"/>
    </source>
</evidence>
<reference evidence="1 2" key="1">
    <citation type="submission" date="2017-04" db="EMBL/GenBank/DDBJ databases">
        <title>Genome Sequence of Marinobacter salarius strain SMR5 Isolated from a culture of the Diatom Skeletonema marinoi.</title>
        <authorList>
            <person name="Topel M."/>
            <person name="Pinder M.I.M."/>
            <person name="Johansson O.N."/>
            <person name="Kourtchenko O."/>
            <person name="Godhe A."/>
            <person name="Clarke A.K."/>
        </authorList>
    </citation>
    <scope>NUCLEOTIDE SEQUENCE [LARGE SCALE GENOMIC DNA]</scope>
    <source>
        <strain evidence="1 2">SMR5</strain>
        <plasmid evidence="2">Plasmid psmr5</plasmid>
    </source>
</reference>
<dbReference type="AlphaFoldDB" id="A0A1W6KG22"/>
<dbReference type="Proteomes" id="UP000193100">
    <property type="component" value="Plasmid pSMR5"/>
</dbReference>
<organism evidence="1 2">
    <name type="scientific">Marinobacter salarius</name>
    <dbReference type="NCBI Taxonomy" id="1420917"/>
    <lineage>
        <taxon>Bacteria</taxon>
        <taxon>Pseudomonadati</taxon>
        <taxon>Pseudomonadota</taxon>
        <taxon>Gammaproteobacteria</taxon>
        <taxon>Pseudomonadales</taxon>
        <taxon>Marinobacteraceae</taxon>
        <taxon>Marinobacter</taxon>
    </lineage>
</organism>
<gene>
    <name evidence="1" type="ORF">MARSALSMR5_04255</name>
</gene>
<name>A0A1W6KG22_9GAMM</name>
<geneLocation type="plasmid" evidence="2">
    <name>psmr5</name>
</geneLocation>
<dbReference type="Gene3D" id="3.40.50.300">
    <property type="entry name" value="P-loop containing nucleotide triphosphate hydrolases"/>
    <property type="match status" value="1"/>
</dbReference>
<protein>
    <recommendedName>
        <fullName evidence="3">Intracellular multiplication protein IcmB</fullName>
    </recommendedName>
</protein>
<proteinExistence type="predicted"/>
<keyword evidence="1" id="KW-0614">Plasmid</keyword>
<dbReference type="RefSeq" id="WP_085682223.1">
    <property type="nucleotide sequence ID" value="NZ_CP020932.1"/>
</dbReference>
<dbReference type="EMBL" id="CP020932">
    <property type="protein sequence ID" value="ARM86272.1"/>
    <property type="molecule type" value="Genomic_DNA"/>
</dbReference>
<evidence type="ECO:0000313" key="2">
    <source>
        <dbReference type="Proteomes" id="UP000193100"/>
    </source>
</evidence>
<dbReference type="InterPro" id="IPR027417">
    <property type="entry name" value="P-loop_NTPase"/>
</dbReference>
<accession>A0A1W6KG22</accession>
<sequence>MRLVDRIVDNFDALLSYGARGIWRTNPREFLDLATTDDNTTFVLRDGTLMTVVRVRGLTNTLQGREMYDLIVEISGIMGRDLLRQGSHSVATSFEFDPDQAYQYARDTLKGTLLTAKKLGMGGIIEEIVDEKSRKMAEYCQVENTYMALYTYPTAIAANEMDGQIKERTEAMRTWPETAEALLNDAAYPQLRVRHKNMVGNFLDNLTHLTSVKHGALITEVAGVREFLKEAKKITEPGTSNVWQPRISDDFLKDVRVPVKPKRKNFTNADHMMPPSLPEQLFTQNHDSVGLKFAVMGNRIHYGLAASMGPSEPETFDRLIIQAAGMRLPFRITISLKAHGAGVDYLNTMLAKTFPWASTANRQVKEAHGDLTDYEKKSNGVVPAMYITACTWADAHPTYSKKNGVSYDLKEINDRATKLNRALQAWGGMQTTDAFAAPLEAAISSQAGLWDHPLGTIMAPPMPDATGLLPIFRPTTSWRQEDGNVLLRSADGRFLHYQQGSPKQAAWVTMLVGPMGFGKSTALNTLNLFYLLNPSASNTLPYLRCLDIGPSSRSIVDLVKMGMGQKDENIAQYIRIQNNEKYQFNPFDTPLGCEHPMPNHLEYLGNLIGTVCYSMQGNPQLEKQMPGMISAAVNLLYEWYAAPANGGTRARQFNTTTNAFVTNTVKKHGIEFDELTTWHDIRDELFDRNETRAALIAHRKAMPILQELIGVVASEAMQSEYPDIVNGVSLLDMFSRSIREAVELFPMINGETKFELGESRVISLDMEDLVPREQTERAMWKASIAFFIGYDILTRDFFFHEEYLPQIPMKFRPYHHKRLKNDKRSDKRFSMDERQRFAKIPSAQSQVDGLIAEGRKNKVDIQVASQLFEHHTNQSIRLASTIIILGAGNMTSDEAKEVQTRFDLSESQMQIIKNIRPPTPKGAEAFVIFQTQDGKQAHHVYLTDGSMYLWLIATELIDREFRAMAYERFEPTEALRRLGKRFPGGSIKKDVDNKLAMQNEFDVVENKESDILQTLIEQL</sequence>
<evidence type="ECO:0008006" key="3">
    <source>
        <dbReference type="Google" id="ProtNLM"/>
    </source>
</evidence>